<accession>X6M4X2</accession>
<proteinExistence type="predicted"/>
<dbReference type="Gene3D" id="3.80.10.10">
    <property type="entry name" value="Ribonuclease Inhibitor"/>
    <property type="match status" value="1"/>
</dbReference>
<evidence type="ECO:0000313" key="1">
    <source>
        <dbReference type="EMBL" id="ETO09033.1"/>
    </source>
</evidence>
<gene>
    <name evidence="1" type="ORF">RFI_28354</name>
</gene>
<protein>
    <submittedName>
        <fullName evidence="1">Uncharacterized protein</fullName>
    </submittedName>
</protein>
<dbReference type="AlphaFoldDB" id="X6M4X2"/>
<dbReference type="SUPFAM" id="SSF52058">
    <property type="entry name" value="L domain-like"/>
    <property type="match status" value="1"/>
</dbReference>
<organism evidence="1 2">
    <name type="scientific">Reticulomyxa filosa</name>
    <dbReference type="NCBI Taxonomy" id="46433"/>
    <lineage>
        <taxon>Eukaryota</taxon>
        <taxon>Sar</taxon>
        <taxon>Rhizaria</taxon>
        <taxon>Retaria</taxon>
        <taxon>Foraminifera</taxon>
        <taxon>Monothalamids</taxon>
        <taxon>Reticulomyxidae</taxon>
        <taxon>Reticulomyxa</taxon>
    </lineage>
</organism>
<evidence type="ECO:0000313" key="2">
    <source>
        <dbReference type="Proteomes" id="UP000023152"/>
    </source>
</evidence>
<reference evidence="1 2" key="1">
    <citation type="journal article" date="2013" name="Curr. Biol.">
        <title>The Genome of the Foraminiferan Reticulomyxa filosa.</title>
        <authorList>
            <person name="Glockner G."/>
            <person name="Hulsmann N."/>
            <person name="Schleicher M."/>
            <person name="Noegel A.A."/>
            <person name="Eichinger L."/>
            <person name="Gallinger C."/>
            <person name="Pawlowski J."/>
            <person name="Sierra R."/>
            <person name="Euteneuer U."/>
            <person name="Pillet L."/>
            <person name="Moustafa A."/>
            <person name="Platzer M."/>
            <person name="Groth M."/>
            <person name="Szafranski K."/>
            <person name="Schliwa M."/>
        </authorList>
    </citation>
    <scope>NUCLEOTIDE SEQUENCE [LARGE SCALE GENOMIC DNA]</scope>
</reference>
<dbReference type="EMBL" id="ASPP01024419">
    <property type="protein sequence ID" value="ETO09033.1"/>
    <property type="molecule type" value="Genomic_DNA"/>
</dbReference>
<name>X6M4X2_RETFI</name>
<dbReference type="InterPro" id="IPR032675">
    <property type="entry name" value="LRR_dom_sf"/>
</dbReference>
<sequence>VLKELTKKKKKKKKRTVINGGITISHAIKRGLKSVRSLTIRKGYNYKLKEWCFPNLVHLHLSGLLFTEKLEWINSANMPHLRYLIVDSLHFVSDSRLVTVLHEFDESIDVVKDRHGKLTKSNKETEFVNSILQSCPNLLALHYTYNGTTASLSSSFRWSFKPNRSASRKSLHIPSSVEWLFVQNFAEYGIIDVSQCKKLSGLDMDGTSLSSVRFSTDVPQKIGCIAIKYLDKKRGTREEFLSSIENHTQLLLSKDDRIVYDFSKDGSIILTINARSETLSYGNDIRLGLRIDHASRLWFYRNDPDNFASALHALNYRTPRLRPYFHSPLQKEFLFRKIVELANTDIEHVKEYESWFDIELAQWIRFFGVPQEES</sequence>
<dbReference type="Proteomes" id="UP000023152">
    <property type="component" value="Unassembled WGS sequence"/>
</dbReference>
<comment type="caution">
    <text evidence="1">The sequence shown here is derived from an EMBL/GenBank/DDBJ whole genome shotgun (WGS) entry which is preliminary data.</text>
</comment>
<keyword evidence="2" id="KW-1185">Reference proteome</keyword>
<feature type="non-terminal residue" evidence="1">
    <location>
        <position position="1"/>
    </location>
</feature>